<organism evidence="1 2">
    <name type="scientific">Candidatus Scalindua brodae</name>
    <dbReference type="NCBI Taxonomy" id="237368"/>
    <lineage>
        <taxon>Bacteria</taxon>
        <taxon>Pseudomonadati</taxon>
        <taxon>Planctomycetota</taxon>
        <taxon>Candidatus Brocadiia</taxon>
        <taxon>Candidatus Brocadiales</taxon>
        <taxon>Candidatus Scalinduaceae</taxon>
        <taxon>Candidatus Scalindua</taxon>
    </lineage>
</organism>
<evidence type="ECO:0008006" key="3">
    <source>
        <dbReference type="Google" id="ProtNLM"/>
    </source>
</evidence>
<evidence type="ECO:0000313" key="2">
    <source>
        <dbReference type="Proteomes" id="UP000030652"/>
    </source>
</evidence>
<sequence>MTGKELKELIKDTLLEIIDPDYGLELWPSVEKSLKESISDKNEGKGITLEEAKKELGIV</sequence>
<accession>A0A0B0EHF5</accession>
<reference evidence="1 2" key="1">
    <citation type="submission" date="2014-10" db="EMBL/GenBank/DDBJ databases">
        <title>Draft genome of anammox bacterium scalindua brodae, obtained using differential coverage binning of sequence data from two enrichment reactors.</title>
        <authorList>
            <person name="Speth D.R."/>
            <person name="Russ L."/>
            <person name="Kartal B."/>
            <person name="Op den Camp H.J."/>
            <person name="Dutilh B.E."/>
            <person name="Jetten M.S."/>
        </authorList>
    </citation>
    <scope>NUCLEOTIDE SEQUENCE [LARGE SCALE GENOMIC DNA]</scope>
    <source>
        <strain evidence="1">RU1</strain>
    </source>
</reference>
<comment type="caution">
    <text evidence="1">The sequence shown here is derived from an EMBL/GenBank/DDBJ whole genome shotgun (WGS) entry which is preliminary data.</text>
</comment>
<dbReference type="AlphaFoldDB" id="A0A0B0EHF5"/>
<proteinExistence type="predicted"/>
<evidence type="ECO:0000313" key="1">
    <source>
        <dbReference type="EMBL" id="KHE92502.1"/>
    </source>
</evidence>
<gene>
    <name evidence="1" type="ORF">SCABRO_01751</name>
</gene>
<dbReference type="EMBL" id="JRYO01000123">
    <property type="protein sequence ID" value="KHE92502.1"/>
    <property type="molecule type" value="Genomic_DNA"/>
</dbReference>
<dbReference type="Proteomes" id="UP000030652">
    <property type="component" value="Unassembled WGS sequence"/>
</dbReference>
<name>A0A0B0EHF5_9BACT</name>
<protein>
    <recommendedName>
        <fullName evidence="3">Addiction module component</fullName>
    </recommendedName>
</protein>